<keyword evidence="7" id="KW-1185">Reference proteome</keyword>
<dbReference type="Pfam" id="PF13545">
    <property type="entry name" value="HTH_Crp_2"/>
    <property type="match status" value="1"/>
</dbReference>
<proteinExistence type="predicted"/>
<dbReference type="InterPro" id="IPR036388">
    <property type="entry name" value="WH-like_DNA-bd_sf"/>
</dbReference>
<sequence>MSLDPRHPVRIFLSQQPWFVGLDAATQRELVDAMLLHRAGRGERLLARGSPVQAWWAVLAGMAKLQTAAPDGRVSAFLGVPAGQWFGEGTVLRGGSWRYDVVALRDTTLIGLPLPWFQRLHATSLPFNHFLIERLNHRLGQAMTAIEAGRLCTPQERVAQVLLMFCGAGVQRITLSQEDLGHLAGLSRQTINRVLKAFEARGWVTLDFSRVEVGDRAALEGLLGARTAVQPAAA</sequence>
<evidence type="ECO:0000256" key="1">
    <source>
        <dbReference type="ARBA" id="ARBA00023015"/>
    </source>
</evidence>
<dbReference type="SUPFAM" id="SSF51206">
    <property type="entry name" value="cAMP-binding domain-like"/>
    <property type="match status" value="1"/>
</dbReference>
<comment type="caution">
    <text evidence="6">The sequence shown here is derived from an EMBL/GenBank/DDBJ whole genome shotgun (WGS) entry which is preliminary data.</text>
</comment>
<evidence type="ECO:0000259" key="4">
    <source>
        <dbReference type="PROSITE" id="PS50042"/>
    </source>
</evidence>
<dbReference type="Proteomes" id="UP000320225">
    <property type="component" value="Unassembled WGS sequence"/>
</dbReference>
<dbReference type="GO" id="GO:0006355">
    <property type="term" value="P:regulation of DNA-templated transcription"/>
    <property type="evidence" value="ECO:0007669"/>
    <property type="project" value="InterPro"/>
</dbReference>
<keyword evidence="3" id="KW-0804">Transcription</keyword>
<keyword evidence="1" id="KW-0805">Transcription regulation</keyword>
<reference evidence="6 7" key="1">
    <citation type="submission" date="2019-07" db="EMBL/GenBank/DDBJ databases">
        <title>Tepidimonas sediminis YIM 72259 draft genome.</title>
        <authorList>
            <person name="Da Costa M.S."/>
            <person name="Froufe H.J.C."/>
            <person name="Egas C."/>
            <person name="Albuquerque L."/>
        </authorList>
    </citation>
    <scope>NUCLEOTIDE SEQUENCE [LARGE SCALE GENOMIC DNA]</scope>
    <source>
        <strain evidence="6 7">YIM 72259</strain>
    </source>
</reference>
<dbReference type="SUPFAM" id="SSF46785">
    <property type="entry name" value="Winged helix' DNA-binding domain"/>
    <property type="match status" value="1"/>
</dbReference>
<evidence type="ECO:0000313" key="7">
    <source>
        <dbReference type="Proteomes" id="UP000320225"/>
    </source>
</evidence>
<dbReference type="EMBL" id="VJND01000007">
    <property type="protein sequence ID" value="TSE25446.1"/>
    <property type="molecule type" value="Genomic_DNA"/>
</dbReference>
<evidence type="ECO:0000259" key="5">
    <source>
        <dbReference type="PROSITE" id="PS51063"/>
    </source>
</evidence>
<feature type="domain" description="Cyclic nucleotide-binding" evidence="4">
    <location>
        <begin position="18"/>
        <end position="138"/>
    </location>
</feature>
<dbReference type="SMART" id="SM00419">
    <property type="entry name" value="HTH_CRP"/>
    <property type="match status" value="1"/>
</dbReference>
<dbReference type="Gene3D" id="2.60.120.10">
    <property type="entry name" value="Jelly Rolls"/>
    <property type="match status" value="1"/>
</dbReference>
<dbReference type="PROSITE" id="PS51063">
    <property type="entry name" value="HTH_CRP_2"/>
    <property type="match status" value="1"/>
</dbReference>
<gene>
    <name evidence="6" type="primary">glxR</name>
    <name evidence="6" type="ORF">Tsedi_01363</name>
</gene>
<dbReference type="PROSITE" id="PS50042">
    <property type="entry name" value="CNMP_BINDING_3"/>
    <property type="match status" value="1"/>
</dbReference>
<dbReference type="RefSeq" id="WP_143894970.1">
    <property type="nucleotide sequence ID" value="NZ_VJND01000007.1"/>
</dbReference>
<accession>A0A554WPE8</accession>
<dbReference type="InterPro" id="IPR014710">
    <property type="entry name" value="RmlC-like_jellyroll"/>
</dbReference>
<dbReference type="OrthoDB" id="892842at2"/>
<dbReference type="Pfam" id="PF00027">
    <property type="entry name" value="cNMP_binding"/>
    <property type="match status" value="1"/>
</dbReference>
<dbReference type="GO" id="GO:0003677">
    <property type="term" value="F:DNA binding"/>
    <property type="evidence" value="ECO:0007669"/>
    <property type="project" value="UniProtKB-KW"/>
</dbReference>
<evidence type="ECO:0000256" key="2">
    <source>
        <dbReference type="ARBA" id="ARBA00023125"/>
    </source>
</evidence>
<protein>
    <submittedName>
        <fullName evidence="6">CRP-like cAMP-activated global transcriptional regulator</fullName>
    </submittedName>
</protein>
<dbReference type="InterPro" id="IPR018490">
    <property type="entry name" value="cNMP-bd_dom_sf"/>
</dbReference>
<dbReference type="InterPro" id="IPR036390">
    <property type="entry name" value="WH_DNA-bd_sf"/>
</dbReference>
<dbReference type="InterPro" id="IPR012318">
    <property type="entry name" value="HTH_CRP"/>
</dbReference>
<dbReference type="CDD" id="cd00038">
    <property type="entry name" value="CAP_ED"/>
    <property type="match status" value="1"/>
</dbReference>
<evidence type="ECO:0000313" key="6">
    <source>
        <dbReference type="EMBL" id="TSE25446.1"/>
    </source>
</evidence>
<feature type="domain" description="HTH crp-type" evidence="5">
    <location>
        <begin position="152"/>
        <end position="217"/>
    </location>
</feature>
<keyword evidence="2" id="KW-0238">DNA-binding</keyword>
<dbReference type="AlphaFoldDB" id="A0A554WPE8"/>
<evidence type="ECO:0000256" key="3">
    <source>
        <dbReference type="ARBA" id="ARBA00023163"/>
    </source>
</evidence>
<name>A0A554WPE8_9BURK</name>
<dbReference type="InterPro" id="IPR000595">
    <property type="entry name" value="cNMP-bd_dom"/>
</dbReference>
<organism evidence="6 7">
    <name type="scientific">Tepidimonas sediminis</name>
    <dbReference type="NCBI Taxonomy" id="2588941"/>
    <lineage>
        <taxon>Bacteria</taxon>
        <taxon>Pseudomonadati</taxon>
        <taxon>Pseudomonadota</taxon>
        <taxon>Betaproteobacteria</taxon>
        <taxon>Burkholderiales</taxon>
        <taxon>Tepidimonas</taxon>
    </lineage>
</organism>
<dbReference type="Gene3D" id="1.10.10.10">
    <property type="entry name" value="Winged helix-like DNA-binding domain superfamily/Winged helix DNA-binding domain"/>
    <property type="match status" value="1"/>
</dbReference>